<evidence type="ECO:0000313" key="1">
    <source>
        <dbReference type="EMBL" id="KAL2653853.1"/>
    </source>
</evidence>
<dbReference type="AlphaFoldDB" id="A0ABD1ZR43"/>
<name>A0ABD1ZR43_9MARC</name>
<accession>A0ABD1ZR43</accession>
<dbReference type="EMBL" id="JBHFFA010000001">
    <property type="protein sequence ID" value="KAL2653853.1"/>
    <property type="molecule type" value="Genomic_DNA"/>
</dbReference>
<keyword evidence="2" id="KW-1185">Reference proteome</keyword>
<protein>
    <submittedName>
        <fullName evidence="1">Uncharacterized protein</fullName>
    </submittedName>
</protein>
<evidence type="ECO:0000313" key="2">
    <source>
        <dbReference type="Proteomes" id="UP001605036"/>
    </source>
</evidence>
<proteinExistence type="predicted"/>
<organism evidence="1 2">
    <name type="scientific">Riccia fluitans</name>
    <dbReference type="NCBI Taxonomy" id="41844"/>
    <lineage>
        <taxon>Eukaryota</taxon>
        <taxon>Viridiplantae</taxon>
        <taxon>Streptophyta</taxon>
        <taxon>Embryophyta</taxon>
        <taxon>Marchantiophyta</taxon>
        <taxon>Marchantiopsida</taxon>
        <taxon>Marchantiidae</taxon>
        <taxon>Marchantiales</taxon>
        <taxon>Ricciaceae</taxon>
        <taxon>Riccia</taxon>
    </lineage>
</organism>
<comment type="caution">
    <text evidence="1">The sequence shown here is derived from an EMBL/GenBank/DDBJ whole genome shotgun (WGS) entry which is preliminary data.</text>
</comment>
<sequence>MSPSENMDLSEDMLSELGDFCFDPVVNDNLNQIPPAKGRILLLKMYKHFRSKMDTFGILALESAVCMFSSTGCVTGVSNFVYPVEGVSIINQSAVYIKG</sequence>
<gene>
    <name evidence="1" type="ORF">R1flu_021981</name>
</gene>
<dbReference type="Proteomes" id="UP001605036">
    <property type="component" value="Unassembled WGS sequence"/>
</dbReference>
<reference evidence="1 2" key="1">
    <citation type="submission" date="2024-09" db="EMBL/GenBank/DDBJ databases">
        <title>Chromosome-scale assembly of Riccia fluitans.</title>
        <authorList>
            <person name="Paukszto L."/>
            <person name="Sawicki J."/>
            <person name="Karawczyk K."/>
            <person name="Piernik-Szablinska J."/>
            <person name="Szczecinska M."/>
            <person name="Mazdziarz M."/>
        </authorList>
    </citation>
    <scope>NUCLEOTIDE SEQUENCE [LARGE SCALE GENOMIC DNA]</scope>
    <source>
        <strain evidence="1">Rf_01</strain>
        <tissue evidence="1">Aerial parts of the thallus</tissue>
    </source>
</reference>